<dbReference type="PANTHER" id="PTHR11373">
    <property type="entry name" value="DEOXYNUCLEOSIDE TRIPHOSPHATE TRIPHOSPHOHYDROLASE"/>
    <property type="match status" value="1"/>
</dbReference>
<dbReference type="PANTHER" id="PTHR11373:SF4">
    <property type="entry name" value="DEOXYNUCLEOSIDE TRIPHOSPHATE TRIPHOSPHOHYDROLASE SAMHD1"/>
    <property type="match status" value="1"/>
</dbReference>
<evidence type="ECO:0000259" key="1">
    <source>
        <dbReference type="SMART" id="SM00471"/>
    </source>
</evidence>
<sequence>MLPRGSIVTLNKKKIINDPVYGFINIPYEIIFDLLSHPYLQRLRRIKQMALAHLVYPGALHTRLHHALGAMHLMCMALETLRGKGHAISEAEAEGATIAILLHDAGHGPFSHALEHTIVEGISHEDISGLVMDRLNREFGGRLDLAIRIFKGTYEKKFLHQLVSGQLDMDRMDYLNRDSFYSGVSEGVISFDRIIKMLNVKDDKLVVEEKGIYSIEKFLIARRLMYWQVYLHKTVVAAEQMLIKALGRGRKLALESDSLFSTSPFGLFLHNRVSREDFLSQPEYLDAFLQLDDHDITVSVKAWVSHPDKVLSILCGGLINRQLLRIEVQKNTFGKQQLAGLRAKCAKAFDLPASDASWLVFSGKLSNSAYRESSENIDILMKDGSVADITDASDNFNIRALSRTVEKHYCCYPKQLSGM</sequence>
<dbReference type="GO" id="GO:0008832">
    <property type="term" value="F:dGTPase activity"/>
    <property type="evidence" value="ECO:0007669"/>
    <property type="project" value="TreeGrafter"/>
</dbReference>
<dbReference type="GO" id="GO:0006203">
    <property type="term" value="P:dGTP catabolic process"/>
    <property type="evidence" value="ECO:0007669"/>
    <property type="project" value="TreeGrafter"/>
</dbReference>
<accession>A0A4R3KX95</accession>
<evidence type="ECO:0000313" key="3">
    <source>
        <dbReference type="Proteomes" id="UP000295807"/>
    </source>
</evidence>
<comment type="caution">
    <text evidence="2">The sequence shown here is derived from an EMBL/GenBank/DDBJ whole genome shotgun (WGS) entry which is preliminary data.</text>
</comment>
<organism evidence="2 3">
    <name type="scientific">Anseongella ginsenosidimutans</name>
    <dbReference type="NCBI Taxonomy" id="496056"/>
    <lineage>
        <taxon>Bacteria</taxon>
        <taxon>Pseudomonadati</taxon>
        <taxon>Bacteroidota</taxon>
        <taxon>Sphingobacteriia</taxon>
        <taxon>Sphingobacteriales</taxon>
        <taxon>Sphingobacteriaceae</taxon>
        <taxon>Anseongella</taxon>
    </lineage>
</organism>
<name>A0A4R3KX95_9SPHI</name>
<keyword evidence="3" id="KW-1185">Reference proteome</keyword>
<dbReference type="EMBL" id="SMAD01000001">
    <property type="protein sequence ID" value="TCS89854.1"/>
    <property type="molecule type" value="Genomic_DNA"/>
</dbReference>
<dbReference type="InterPro" id="IPR006674">
    <property type="entry name" value="HD_domain"/>
</dbReference>
<feature type="domain" description="HD/PDEase" evidence="1">
    <location>
        <begin position="59"/>
        <end position="184"/>
    </location>
</feature>
<dbReference type="RefSeq" id="WP_243699134.1">
    <property type="nucleotide sequence ID" value="NZ_SMAD01000001.1"/>
</dbReference>
<dbReference type="Proteomes" id="UP000295807">
    <property type="component" value="Unassembled WGS sequence"/>
</dbReference>
<reference evidence="2 3" key="1">
    <citation type="submission" date="2019-03" db="EMBL/GenBank/DDBJ databases">
        <title>Genomic Encyclopedia of Type Strains, Phase IV (KMG-IV): sequencing the most valuable type-strain genomes for metagenomic binning, comparative biology and taxonomic classification.</title>
        <authorList>
            <person name="Goeker M."/>
        </authorList>
    </citation>
    <scope>NUCLEOTIDE SEQUENCE [LARGE SCALE GENOMIC DNA]</scope>
    <source>
        <strain evidence="2 3">DSM 21100</strain>
    </source>
</reference>
<dbReference type="Pfam" id="PF01966">
    <property type="entry name" value="HD"/>
    <property type="match status" value="1"/>
</dbReference>
<dbReference type="SMART" id="SM00471">
    <property type="entry name" value="HDc"/>
    <property type="match status" value="1"/>
</dbReference>
<dbReference type="InterPro" id="IPR003607">
    <property type="entry name" value="HD/PDEase_dom"/>
</dbReference>
<proteinExistence type="predicted"/>
<dbReference type="CDD" id="cd00077">
    <property type="entry name" value="HDc"/>
    <property type="match status" value="1"/>
</dbReference>
<evidence type="ECO:0000313" key="2">
    <source>
        <dbReference type="EMBL" id="TCS89854.1"/>
    </source>
</evidence>
<dbReference type="Gene3D" id="1.10.3210.10">
    <property type="entry name" value="Hypothetical protein af1432"/>
    <property type="match status" value="1"/>
</dbReference>
<protein>
    <recommendedName>
        <fullName evidence="1">HD/PDEase domain-containing protein</fullName>
    </recommendedName>
</protein>
<dbReference type="InterPro" id="IPR045509">
    <property type="entry name" value="HD_assoc_2"/>
</dbReference>
<dbReference type="InterPro" id="IPR050135">
    <property type="entry name" value="dGTPase-like"/>
</dbReference>
<gene>
    <name evidence="2" type="ORF">EDD80_10151</name>
</gene>
<dbReference type="AlphaFoldDB" id="A0A4R3KX95"/>
<dbReference type="Pfam" id="PF19276">
    <property type="entry name" value="HD_assoc_2"/>
    <property type="match status" value="1"/>
</dbReference>
<dbReference type="SUPFAM" id="SSF109604">
    <property type="entry name" value="HD-domain/PDEase-like"/>
    <property type="match status" value="1"/>
</dbReference>